<evidence type="ECO:0000313" key="9">
    <source>
        <dbReference type="EMBL" id="CAG9771725.1"/>
    </source>
</evidence>
<evidence type="ECO:0000256" key="3">
    <source>
        <dbReference type="ARBA" id="ARBA00022692"/>
    </source>
</evidence>
<dbReference type="AlphaFoldDB" id="A0A9N9MWN9"/>
<dbReference type="OrthoDB" id="436405at2759"/>
<name>A0A9N9MWN9_9CUCU</name>
<comment type="subunit">
    <text evidence="8">Component of the TIM23 complex.</text>
</comment>
<evidence type="ECO:0000256" key="6">
    <source>
        <dbReference type="ARBA" id="ARBA00023128"/>
    </source>
</evidence>
<keyword evidence="3 8" id="KW-0812">Transmembrane</keyword>
<keyword evidence="5 8" id="KW-1133">Transmembrane helix</keyword>
<dbReference type="EMBL" id="OU892283">
    <property type="protein sequence ID" value="CAG9771725.1"/>
    <property type="molecule type" value="Genomic_DNA"/>
</dbReference>
<keyword evidence="6 8" id="KW-0496">Mitochondrion</keyword>
<keyword evidence="8" id="KW-0811">Translocation</keyword>
<comment type="function">
    <text evidence="8">Essential component of the TIM23 complex, a complex that mediates the translocation of transit peptide-containing proteins across the mitochondrial inner membrane.</text>
</comment>
<dbReference type="Gene3D" id="3.10.450.320">
    <property type="entry name" value="Mitochondrial import inner membrane translocase subunit Tim21"/>
    <property type="match status" value="1"/>
</dbReference>
<dbReference type="Pfam" id="PF08294">
    <property type="entry name" value="TIM21"/>
    <property type="match status" value="1"/>
</dbReference>
<dbReference type="PANTHER" id="PTHR13032">
    <property type="entry name" value="MITOCHONDRIAL IMPORT INNER MEMBRANE TRANSLOCASE SUBUNIT TIM21"/>
    <property type="match status" value="1"/>
</dbReference>
<dbReference type="Proteomes" id="UP001152799">
    <property type="component" value="Chromosome 7"/>
</dbReference>
<evidence type="ECO:0000256" key="2">
    <source>
        <dbReference type="ARBA" id="ARBA00010867"/>
    </source>
</evidence>
<dbReference type="PANTHER" id="PTHR13032:SF6">
    <property type="entry name" value="MITOCHONDRIAL IMPORT INNER MEMBRANE TRANSLOCASE SUBUNIT TIM21"/>
    <property type="match status" value="1"/>
</dbReference>
<evidence type="ECO:0000256" key="5">
    <source>
        <dbReference type="ARBA" id="ARBA00022989"/>
    </source>
</evidence>
<evidence type="ECO:0000256" key="1">
    <source>
        <dbReference type="ARBA" id="ARBA00004304"/>
    </source>
</evidence>
<evidence type="ECO:0000256" key="8">
    <source>
        <dbReference type="RuleBase" id="RU367142"/>
    </source>
</evidence>
<evidence type="ECO:0000256" key="4">
    <source>
        <dbReference type="ARBA" id="ARBA00022946"/>
    </source>
</evidence>
<protein>
    <recommendedName>
        <fullName evidence="8">Mitochondrial import inner membrane translocase subunit Tim21</fullName>
    </recommendedName>
</protein>
<accession>A0A9N9MWN9</accession>
<keyword evidence="7 8" id="KW-0472">Membrane</keyword>
<dbReference type="InterPro" id="IPR038552">
    <property type="entry name" value="Tim21_IMS_sf"/>
</dbReference>
<feature type="transmembrane region" description="Helical" evidence="8">
    <location>
        <begin position="71"/>
        <end position="91"/>
    </location>
</feature>
<keyword evidence="8" id="KW-0813">Transport</keyword>
<comment type="similarity">
    <text evidence="2 8">Belongs to the TIM21 family.</text>
</comment>
<keyword evidence="8" id="KW-0999">Mitochondrion inner membrane</keyword>
<reference evidence="9" key="1">
    <citation type="submission" date="2022-01" db="EMBL/GenBank/DDBJ databases">
        <authorList>
            <person name="King R."/>
        </authorList>
    </citation>
    <scope>NUCLEOTIDE SEQUENCE</scope>
</reference>
<evidence type="ECO:0000313" key="10">
    <source>
        <dbReference type="Proteomes" id="UP001152799"/>
    </source>
</evidence>
<keyword evidence="8" id="KW-0653">Protein transport</keyword>
<organism evidence="9 10">
    <name type="scientific">Ceutorhynchus assimilis</name>
    <name type="common">cabbage seed weevil</name>
    <dbReference type="NCBI Taxonomy" id="467358"/>
    <lineage>
        <taxon>Eukaryota</taxon>
        <taxon>Metazoa</taxon>
        <taxon>Ecdysozoa</taxon>
        <taxon>Arthropoda</taxon>
        <taxon>Hexapoda</taxon>
        <taxon>Insecta</taxon>
        <taxon>Pterygota</taxon>
        <taxon>Neoptera</taxon>
        <taxon>Endopterygota</taxon>
        <taxon>Coleoptera</taxon>
        <taxon>Polyphaga</taxon>
        <taxon>Cucujiformia</taxon>
        <taxon>Curculionidae</taxon>
        <taxon>Ceutorhynchinae</taxon>
        <taxon>Ceutorhynchus</taxon>
    </lineage>
</organism>
<gene>
    <name evidence="9" type="ORF">CEUTPL_LOCUS12153</name>
</gene>
<evidence type="ECO:0000256" key="7">
    <source>
        <dbReference type="ARBA" id="ARBA00023136"/>
    </source>
</evidence>
<keyword evidence="10" id="KW-1185">Reference proteome</keyword>
<dbReference type="GO" id="GO:0005744">
    <property type="term" value="C:TIM23 mitochondrial import inner membrane translocase complex"/>
    <property type="evidence" value="ECO:0007669"/>
    <property type="project" value="UniProtKB-UniRule"/>
</dbReference>
<dbReference type="InterPro" id="IPR013261">
    <property type="entry name" value="Tim21"/>
</dbReference>
<keyword evidence="4" id="KW-0809">Transit peptide</keyword>
<sequence>MIPLRITTNILASRLQIATFSPILFNHLHHRLKSGGTRSEITPSASSKESAIDTNVKPLGERVKETTKTTYNALIILVGLGVIGGLGYTIFSELFSSKSPSNIYKKAVDKCIENTQVSDKLGYPISSHGHETRRGRRQHVTHAFYVDKEGRKHIRMKFHLKGTSHSGTSHVDMVENDKGKYEYRYLFVEVDDMFKSVIIVEDNRNKLGPESNLHDLDMKF</sequence>
<comment type="subcellular location">
    <subcellularLocation>
        <location evidence="8">Mitochondrion inner membrane</location>
        <topology evidence="8">Single-pass membrane protein</topology>
    </subcellularLocation>
    <subcellularLocation>
        <location evidence="1">Mitochondrion membrane</location>
        <topology evidence="1">Single-pass membrane protein</topology>
    </subcellularLocation>
</comment>
<proteinExistence type="inferred from homology"/>
<dbReference type="GO" id="GO:0030150">
    <property type="term" value="P:protein import into mitochondrial matrix"/>
    <property type="evidence" value="ECO:0007669"/>
    <property type="project" value="UniProtKB-UniRule"/>
</dbReference>